<reference evidence="1" key="1">
    <citation type="journal article" date="2019" name="PLoS Negl. Trop. Dis.">
        <title>Revisiting the worldwide diversity of Leptospira species in the environment.</title>
        <authorList>
            <person name="Vincent A.T."/>
            <person name="Schiettekatte O."/>
            <person name="Bourhy P."/>
            <person name="Veyrier F.J."/>
            <person name="Picardeau M."/>
        </authorList>
    </citation>
    <scope>NUCLEOTIDE SEQUENCE [LARGE SCALE GENOMIC DNA]</scope>
    <source>
        <strain evidence="1">201300427</strain>
    </source>
</reference>
<name>A0A4R9LUA9_9LEPT</name>
<dbReference type="OrthoDB" id="9976380at2"/>
<organism evidence="1 2">
    <name type="scientific">Leptospira idonii</name>
    <dbReference type="NCBI Taxonomy" id="1193500"/>
    <lineage>
        <taxon>Bacteria</taxon>
        <taxon>Pseudomonadati</taxon>
        <taxon>Spirochaetota</taxon>
        <taxon>Spirochaetia</taxon>
        <taxon>Leptospirales</taxon>
        <taxon>Leptospiraceae</taxon>
        <taxon>Leptospira</taxon>
    </lineage>
</organism>
<accession>A0A4R9LUA9</accession>
<protein>
    <submittedName>
        <fullName evidence="1">Uncharacterized protein</fullName>
    </submittedName>
</protein>
<gene>
    <name evidence="1" type="ORF">EHS15_17685</name>
</gene>
<dbReference type="RefSeq" id="WP_135761919.1">
    <property type="nucleotide sequence ID" value="NZ_RQHW01000078.1"/>
</dbReference>
<evidence type="ECO:0000313" key="2">
    <source>
        <dbReference type="Proteomes" id="UP000298058"/>
    </source>
</evidence>
<keyword evidence="2" id="KW-1185">Reference proteome</keyword>
<dbReference type="EMBL" id="RQHW01000078">
    <property type="protein sequence ID" value="TGN17366.1"/>
    <property type="molecule type" value="Genomic_DNA"/>
</dbReference>
<dbReference type="AlphaFoldDB" id="A0A4R9LUA9"/>
<dbReference type="Proteomes" id="UP000298058">
    <property type="component" value="Unassembled WGS sequence"/>
</dbReference>
<comment type="caution">
    <text evidence="1">The sequence shown here is derived from an EMBL/GenBank/DDBJ whole genome shotgun (WGS) entry which is preliminary data.</text>
</comment>
<proteinExistence type="predicted"/>
<sequence>MSGYQSVALEFGFFAYGETPEKSEQNLFSQVDEFAKSVKTNAEFIAAIENLNLENFWDTYRKITFLVGDPERLHYEKIEEENKELKQSNIDKEEEIFSLKIDLDTLNKKFNEIKIPS</sequence>
<evidence type="ECO:0000313" key="1">
    <source>
        <dbReference type="EMBL" id="TGN17366.1"/>
    </source>
</evidence>